<protein>
    <submittedName>
        <fullName evidence="1">Uncharacterized protein LTHEOB_1740</fullName>
    </submittedName>
</protein>
<dbReference type="Proteomes" id="UP001165186">
    <property type="component" value="Unassembled WGS sequence"/>
</dbReference>
<keyword evidence="2" id="KW-1185">Reference proteome</keyword>
<reference evidence="1" key="1">
    <citation type="submission" date="2024-09" db="EMBL/GenBank/DDBJ databases">
        <title>Draft Genome Sequences of Neofusicoccum parvum.</title>
        <authorList>
            <person name="Ashida A."/>
            <person name="Camagna M."/>
            <person name="Tanaka A."/>
            <person name="Takemoto D."/>
        </authorList>
    </citation>
    <scope>NUCLEOTIDE SEQUENCE</scope>
    <source>
        <strain evidence="1">PPO83</strain>
    </source>
</reference>
<accession>A0ACB5SFI9</accession>
<evidence type="ECO:0000313" key="1">
    <source>
        <dbReference type="EMBL" id="GME38488.1"/>
    </source>
</evidence>
<name>A0ACB5SFI9_9PEZI</name>
<dbReference type="EMBL" id="BSXG01000083">
    <property type="protein sequence ID" value="GME38488.1"/>
    <property type="molecule type" value="Genomic_DNA"/>
</dbReference>
<evidence type="ECO:0000313" key="2">
    <source>
        <dbReference type="Proteomes" id="UP001165186"/>
    </source>
</evidence>
<sequence>MASKSQPHSQPTSRQRRIPLRDFVTVIFSLSLLVLILPSIYVYGSTASPGSLFDEIKPSIRQGGLGRTTVAIGVAFKQVLSEVQIYISDIAYWQPDDSESKRSKRQVGGSAPGLTGGGASAGSGSSSGSGGLSGDNPLSELLAALKNDPGGAANALGAGLSDGAIKGLKLNEMMSMGPIIEPAHENDAEKVAWNLGEGASEAFTSKINLMSVAPPDQIGPAALAFGSGLGDGMMNGLHLSDAGVPDSTNATMAVEVTGNLGYGLTNAIFGHISSPQSVELMRQLAKIPGPAGKGLGQGAAIGLKLAPPVTEPFGNGTFDAASASEDFTRNLASSFLESAAISLQAGQQQILAALGQAAPFAGAGLGEGAAEGLGFVPAPSEVTGLMKRQQQPVPANISSIAKDFTRALSFSFLSTANASALLALQEQAVIGPAVLGLGEGLGHGAAAALHLQDDPPPTVNASDTESITRGLSFSFVTSFLDNETLSNVGKMVAQQPPIPMVPAMQGLGRGFGYGAAAGLGLQPDMPPPASATDVPSILQGFSDALTTSFLANGSLQKLQQTVLSQTAVKPVLAAEGLGRGFGGGAAALFGVTDAGPDPNASDLPSILQGLSQSMTASFLSPEVVGKLQAIITQIIPAGLNISSIAQGLAIGLVDGGSRVVFDQTGLGNGSLSTTFNDSVDGAATGFGRGLGFEGAKVVFMALGNDDIAQNVSRLVDGPPLDAAAPATTTPPSKRGDIIPAMPITPRAPPTNTTDAMSGLLQSLNMTTPPSLAPLPTTTTTLNLTQNNHLIQLTLPTTLTINHLPARKYASLLLAHIITATTLHLALPATLLLHSLRSLAARLNHPTRLASPSASTLLAASLPLLAATTAALGAALSPDRRSPRSAHAVLGWLVLAGTVVGAALRVVGGRGWGGRWGRSVWARRAGRALAGGLVVAVGAQMVLGVGAVDGATFCATQAVPVPLAVAAGVGVGAGGWVVVGAVVVGWVVGRWVEKGGEGGGDGEGEVVVAKEESGGRAVVGGDGGGSVQQPFSPQLPPRYESGGGVRWKLVPSLRCRFSGD</sequence>
<comment type="caution">
    <text evidence="1">The sequence shown here is derived from an EMBL/GenBank/DDBJ whole genome shotgun (WGS) entry which is preliminary data.</text>
</comment>
<proteinExistence type="predicted"/>
<gene>
    <name evidence="1" type="primary">g11024</name>
    <name evidence="1" type="ORF">NpPPO83_00011024</name>
</gene>
<organism evidence="1 2">
    <name type="scientific">Neofusicoccum parvum</name>
    <dbReference type="NCBI Taxonomy" id="310453"/>
    <lineage>
        <taxon>Eukaryota</taxon>
        <taxon>Fungi</taxon>
        <taxon>Dikarya</taxon>
        <taxon>Ascomycota</taxon>
        <taxon>Pezizomycotina</taxon>
        <taxon>Dothideomycetes</taxon>
        <taxon>Dothideomycetes incertae sedis</taxon>
        <taxon>Botryosphaeriales</taxon>
        <taxon>Botryosphaeriaceae</taxon>
        <taxon>Neofusicoccum</taxon>
    </lineage>
</organism>